<keyword evidence="4" id="KW-1185">Reference proteome</keyword>
<evidence type="ECO:0000313" key="4">
    <source>
        <dbReference type="Proteomes" id="UP001589691"/>
    </source>
</evidence>
<feature type="transmembrane region" description="Helical" evidence="2">
    <location>
        <begin position="12"/>
        <end position="28"/>
    </location>
</feature>
<name>A0ABV5WT60_9LACO</name>
<evidence type="ECO:0000313" key="3">
    <source>
        <dbReference type="EMBL" id="MFB9769324.1"/>
    </source>
</evidence>
<sequence length="63" mass="7612">MIFTIFFSLKYMLRTGAYVALGGLVLLIRHHNRKKRRAELERGTRKMMRETPKDENGKYPWER</sequence>
<reference evidence="3 4" key="1">
    <citation type="submission" date="2024-09" db="EMBL/GenBank/DDBJ databases">
        <authorList>
            <person name="Sun Q."/>
            <person name="Mori K."/>
        </authorList>
    </citation>
    <scope>NUCLEOTIDE SEQUENCE [LARGE SCALE GENOMIC DNA]</scope>
    <source>
        <strain evidence="3 4">TBRC 4576</strain>
    </source>
</reference>
<dbReference type="Proteomes" id="UP001589691">
    <property type="component" value="Unassembled WGS sequence"/>
</dbReference>
<feature type="compositionally biased region" description="Basic and acidic residues" evidence="1">
    <location>
        <begin position="38"/>
        <end position="63"/>
    </location>
</feature>
<gene>
    <name evidence="3" type="ORF">ACFFLI_05440</name>
</gene>
<comment type="caution">
    <text evidence="3">The sequence shown here is derived from an EMBL/GenBank/DDBJ whole genome shotgun (WGS) entry which is preliminary data.</text>
</comment>
<dbReference type="RefSeq" id="WP_225424426.1">
    <property type="nucleotide sequence ID" value="NZ_BJEA01000015.1"/>
</dbReference>
<accession>A0ABV5WT60</accession>
<keyword evidence="2" id="KW-0472">Membrane</keyword>
<evidence type="ECO:0000256" key="2">
    <source>
        <dbReference type="SAM" id="Phobius"/>
    </source>
</evidence>
<organism evidence="3 4">
    <name type="scientific">Lactiplantibacillus modestisalitolerans</name>
    <dbReference type="NCBI Taxonomy" id="1457219"/>
    <lineage>
        <taxon>Bacteria</taxon>
        <taxon>Bacillati</taxon>
        <taxon>Bacillota</taxon>
        <taxon>Bacilli</taxon>
        <taxon>Lactobacillales</taxon>
        <taxon>Lactobacillaceae</taxon>
        <taxon>Lactiplantibacillus</taxon>
    </lineage>
</organism>
<keyword evidence="2" id="KW-1133">Transmembrane helix</keyword>
<dbReference type="EMBL" id="JBHLZY010000011">
    <property type="protein sequence ID" value="MFB9769324.1"/>
    <property type="molecule type" value="Genomic_DNA"/>
</dbReference>
<keyword evidence="2" id="KW-0812">Transmembrane</keyword>
<proteinExistence type="predicted"/>
<feature type="region of interest" description="Disordered" evidence="1">
    <location>
        <begin position="36"/>
        <end position="63"/>
    </location>
</feature>
<evidence type="ECO:0000256" key="1">
    <source>
        <dbReference type="SAM" id="MobiDB-lite"/>
    </source>
</evidence>
<protein>
    <submittedName>
        <fullName evidence="3">Uncharacterized protein</fullName>
    </submittedName>
</protein>